<dbReference type="EMBL" id="RCOS01000001">
    <property type="protein sequence ID" value="RSN79129.1"/>
    <property type="molecule type" value="Genomic_DNA"/>
</dbReference>
<keyword evidence="1" id="KW-0547">Nucleotide-binding</keyword>
<dbReference type="RefSeq" id="WP_125670001.1">
    <property type="nucleotide sequence ID" value="NZ_RCOS01000001.1"/>
</dbReference>
<keyword evidence="5" id="KW-1185">Reference proteome</keyword>
<dbReference type="SMART" id="SM00382">
    <property type="entry name" value="AAA"/>
    <property type="match status" value="1"/>
</dbReference>
<dbReference type="InterPro" id="IPR003439">
    <property type="entry name" value="ABC_transporter-like_ATP-bd"/>
</dbReference>
<dbReference type="Gene3D" id="3.40.50.300">
    <property type="entry name" value="P-loop containing nucleotide triphosphate hydrolases"/>
    <property type="match status" value="1"/>
</dbReference>
<evidence type="ECO:0000256" key="1">
    <source>
        <dbReference type="ARBA" id="ARBA00022741"/>
    </source>
</evidence>
<dbReference type="InterPro" id="IPR003593">
    <property type="entry name" value="AAA+_ATPase"/>
</dbReference>
<evidence type="ECO:0000256" key="2">
    <source>
        <dbReference type="ARBA" id="ARBA00022840"/>
    </source>
</evidence>
<evidence type="ECO:0000313" key="4">
    <source>
        <dbReference type="EMBL" id="RSN79129.1"/>
    </source>
</evidence>
<organism evidence="4 5">
    <name type="scientific">Candidatus Methanodesulfokora washburnensis</name>
    <dbReference type="NCBI Taxonomy" id="2478471"/>
    <lineage>
        <taxon>Archaea</taxon>
        <taxon>Thermoproteota</taxon>
        <taxon>Candidatus Korarchaeia</taxon>
        <taxon>Candidatus Korarchaeia incertae sedis</taxon>
        <taxon>Candidatus Methanodesulfokora</taxon>
    </lineage>
</organism>
<dbReference type="GO" id="GO:0005524">
    <property type="term" value="F:ATP binding"/>
    <property type="evidence" value="ECO:0007669"/>
    <property type="project" value="UniProtKB-KW"/>
</dbReference>
<dbReference type="PANTHER" id="PTHR43038:SF8">
    <property type="entry name" value="ABC-TYPE MULTIDRUG TRANSPORT SYSTEM, ATPASE COMPONENT"/>
    <property type="match status" value="1"/>
</dbReference>
<dbReference type="AlphaFoldDB" id="A0A429GZ69"/>
<sequence>MIAIEAKGLTKKFGNFTAVDNLNLTVEAGVAFGLLGPNGAGKTTTIRMITGLIKPTAGYVRVYGHDVMTEREKVIKNIGYMPQKFGLYEDLTVEENLMLFGRLYGLNKGEVQQRSNELMEFLDLKIFRSRLAGKLSGGTKQRLSLAVALIHDPLLLILDEPTAGVDPPIRRQFWEIFRDLNRRGKTILITTHYMDEAENCDKLALMSAGRIIAEGSPSDVKRRAFGGDIVEIVLSRPANLDIQGVKIIDADGGRMKLLVDDYSTRVSQIIAKLGPDLRDIRPVHVSLEEAFIKLMGGS</sequence>
<dbReference type="OrthoDB" id="87732at2157"/>
<proteinExistence type="predicted"/>
<dbReference type="GO" id="GO:0016887">
    <property type="term" value="F:ATP hydrolysis activity"/>
    <property type="evidence" value="ECO:0007669"/>
    <property type="project" value="InterPro"/>
</dbReference>
<dbReference type="SUPFAM" id="SSF52540">
    <property type="entry name" value="P-loop containing nucleoside triphosphate hydrolases"/>
    <property type="match status" value="1"/>
</dbReference>
<accession>A0A429GZ69</accession>
<dbReference type="InterPro" id="IPR027417">
    <property type="entry name" value="P-loop_NTPase"/>
</dbReference>
<dbReference type="PROSITE" id="PS50893">
    <property type="entry name" value="ABC_TRANSPORTER_2"/>
    <property type="match status" value="1"/>
</dbReference>
<dbReference type="Proteomes" id="UP000277582">
    <property type="component" value="Unassembled WGS sequence"/>
</dbReference>
<dbReference type="Pfam" id="PF00005">
    <property type="entry name" value="ABC_tran"/>
    <property type="match status" value="1"/>
</dbReference>
<evidence type="ECO:0000259" key="3">
    <source>
        <dbReference type="PROSITE" id="PS50893"/>
    </source>
</evidence>
<feature type="domain" description="ABC transporter" evidence="3">
    <location>
        <begin position="4"/>
        <end position="233"/>
    </location>
</feature>
<reference evidence="4 5" key="1">
    <citation type="submission" date="2018-10" db="EMBL/GenBank/DDBJ databases">
        <title>Co-occurring genomic capacity for anaerobic methane metabolism and dissimilatory sulfite reduction discovered in the Korarchaeota.</title>
        <authorList>
            <person name="Mckay L.J."/>
            <person name="Dlakic M."/>
            <person name="Fields M.W."/>
            <person name="Delmont T.O."/>
            <person name="Eren A.M."/>
            <person name="Jay Z.J."/>
            <person name="Klingelsmith K.B."/>
            <person name="Rusch D.B."/>
            <person name="Inskeep W.P."/>
        </authorList>
    </citation>
    <scope>NUCLEOTIDE SEQUENCE [LARGE SCALE GENOMIC DNA]</scope>
    <source>
        <strain evidence="4 5">MDKW</strain>
    </source>
</reference>
<name>A0A429GZ69_9CREN</name>
<gene>
    <name evidence="4" type="ORF">D6D85_00080</name>
</gene>
<comment type="caution">
    <text evidence="4">The sequence shown here is derived from an EMBL/GenBank/DDBJ whole genome shotgun (WGS) entry which is preliminary data.</text>
</comment>
<dbReference type="PANTHER" id="PTHR43038">
    <property type="entry name" value="ATP-BINDING CASSETTE, SUB-FAMILY H, MEMBER 1"/>
    <property type="match status" value="1"/>
</dbReference>
<protein>
    <submittedName>
        <fullName evidence="4">ABC transporter ATP-binding protein</fullName>
    </submittedName>
</protein>
<evidence type="ECO:0000313" key="5">
    <source>
        <dbReference type="Proteomes" id="UP000277582"/>
    </source>
</evidence>
<keyword evidence="2 4" id="KW-0067">ATP-binding</keyword>